<feature type="transmembrane region" description="Helical" evidence="7">
    <location>
        <begin position="116"/>
        <end position="136"/>
    </location>
</feature>
<dbReference type="InterPro" id="IPR036259">
    <property type="entry name" value="MFS_trans_sf"/>
</dbReference>
<dbReference type="CDD" id="cd17369">
    <property type="entry name" value="MFS_ShiA_like"/>
    <property type="match status" value="1"/>
</dbReference>
<comment type="subcellular location">
    <subcellularLocation>
        <location evidence="1">Cell membrane</location>
        <topology evidence="1">Multi-pass membrane protein</topology>
    </subcellularLocation>
</comment>
<feature type="transmembrane region" description="Helical" evidence="7">
    <location>
        <begin position="279"/>
        <end position="300"/>
    </location>
</feature>
<dbReference type="OrthoDB" id="9783227at2"/>
<evidence type="ECO:0000256" key="5">
    <source>
        <dbReference type="ARBA" id="ARBA00022989"/>
    </source>
</evidence>
<name>A0A1R0F814_9HYPH</name>
<protein>
    <submittedName>
        <fullName evidence="9">Metabolite-proton symporter</fullName>
    </submittedName>
</protein>
<feature type="transmembrane region" description="Helical" evidence="7">
    <location>
        <begin position="31"/>
        <end position="51"/>
    </location>
</feature>
<dbReference type="InterPro" id="IPR005829">
    <property type="entry name" value="Sugar_transporter_CS"/>
</dbReference>
<dbReference type="PANTHER" id="PTHR43045:SF2">
    <property type="entry name" value="INNER MEMBRANE METABOLITE TRANSPORT PROTEIN YHJE"/>
    <property type="match status" value="1"/>
</dbReference>
<feature type="transmembrane region" description="Helical" evidence="7">
    <location>
        <begin position="404"/>
        <end position="423"/>
    </location>
</feature>
<evidence type="ECO:0000256" key="4">
    <source>
        <dbReference type="ARBA" id="ARBA00022692"/>
    </source>
</evidence>
<proteinExistence type="predicted"/>
<sequence length="429" mass="47096">MSTVTIERNIDHQNSITQILLASMIGTTIEFFDFYVFATAAALLFPVLFFPKGDPTVALLSSFAIFSAAFFARPLGSIIFGHYGDKLGRKVTLVAALLTMGISTVLIGFLPTYETIGWYAPLLLTLCRFGQGLGLGGEWGGAVLLATENAPREKRGWYAMFPQLGAPAGLILSAGTFWFMWNFLSESQRFEWGWRIPFIASIILVIIGLWVRLSISETPEFKKAVEHAERVKVPLIDVFVKYPRALFLGSFAGMTTFVLFYLCSAYLLSYSTHHLNLTFGQALEIQMVGAVFFGLLIPFSGKISDRIGRRTLMIWVTIFIGLFSFSMPYLLDAGVFGSFILSAVGLGLMGLTYGPIGAALASPFPTTIRYTGASMTFNLAGIVGASFAPYIAETLVQNFGTAYIGYYLLLCSFISLTCFVGFTDKEISR</sequence>
<organism evidence="9 10">
    <name type="scientific">Bartonella apis</name>
    <dbReference type="NCBI Taxonomy" id="1686310"/>
    <lineage>
        <taxon>Bacteria</taxon>
        <taxon>Pseudomonadati</taxon>
        <taxon>Pseudomonadota</taxon>
        <taxon>Alphaproteobacteria</taxon>
        <taxon>Hyphomicrobiales</taxon>
        <taxon>Bartonellaceae</taxon>
        <taxon>Bartonella</taxon>
    </lineage>
</organism>
<dbReference type="InterPro" id="IPR005828">
    <property type="entry name" value="MFS_sugar_transport-like"/>
</dbReference>
<feature type="transmembrane region" description="Helical" evidence="7">
    <location>
        <begin position="312"/>
        <end position="331"/>
    </location>
</feature>
<keyword evidence="6 7" id="KW-0472">Membrane</keyword>
<dbReference type="AlphaFoldDB" id="A0A1R0F814"/>
<dbReference type="FunFam" id="1.20.1250.20:FF:000001">
    <property type="entry name" value="Dicarboxylate MFS transporter"/>
    <property type="match status" value="1"/>
</dbReference>
<dbReference type="Proteomes" id="UP000187344">
    <property type="component" value="Unassembled WGS sequence"/>
</dbReference>
<dbReference type="PANTHER" id="PTHR43045">
    <property type="entry name" value="SHIKIMATE TRANSPORTER"/>
    <property type="match status" value="1"/>
</dbReference>
<evidence type="ECO:0000256" key="1">
    <source>
        <dbReference type="ARBA" id="ARBA00004651"/>
    </source>
</evidence>
<keyword evidence="10" id="KW-1185">Reference proteome</keyword>
<feature type="transmembrane region" description="Helical" evidence="7">
    <location>
        <begin position="91"/>
        <end position="110"/>
    </location>
</feature>
<dbReference type="RefSeq" id="WP_075870030.1">
    <property type="nucleotide sequence ID" value="NZ_CAMKXQ010000005.1"/>
</dbReference>
<keyword evidence="3" id="KW-1003">Cell membrane</keyword>
<dbReference type="InterPro" id="IPR020846">
    <property type="entry name" value="MFS_dom"/>
</dbReference>
<dbReference type="PROSITE" id="PS00216">
    <property type="entry name" value="SUGAR_TRANSPORT_1"/>
    <property type="match status" value="1"/>
</dbReference>
<evidence type="ECO:0000256" key="7">
    <source>
        <dbReference type="SAM" id="Phobius"/>
    </source>
</evidence>
<gene>
    <name evidence="9" type="ORF">PEB0149_005350</name>
</gene>
<keyword evidence="4 7" id="KW-0812">Transmembrane</keyword>
<feature type="transmembrane region" description="Helical" evidence="7">
    <location>
        <begin position="57"/>
        <end position="79"/>
    </location>
</feature>
<evidence type="ECO:0000256" key="6">
    <source>
        <dbReference type="ARBA" id="ARBA00023136"/>
    </source>
</evidence>
<dbReference type="GO" id="GO:0005886">
    <property type="term" value="C:plasma membrane"/>
    <property type="evidence" value="ECO:0007669"/>
    <property type="project" value="UniProtKB-SubCell"/>
</dbReference>
<reference evidence="9 10" key="1">
    <citation type="submission" date="2016-12" db="EMBL/GenBank/DDBJ databases">
        <title>Comparative genomics of Bartonella apis.</title>
        <authorList>
            <person name="Engel P."/>
        </authorList>
    </citation>
    <scope>NUCLEOTIDE SEQUENCE [LARGE SCALE GENOMIC DNA]</scope>
    <source>
        <strain evidence="9 10">PEB0149</strain>
    </source>
</reference>
<feature type="domain" description="Major facilitator superfamily (MFS) profile" evidence="8">
    <location>
        <begin position="19"/>
        <end position="429"/>
    </location>
</feature>
<evidence type="ECO:0000256" key="2">
    <source>
        <dbReference type="ARBA" id="ARBA00022448"/>
    </source>
</evidence>
<keyword evidence="2" id="KW-0813">Transport</keyword>
<feature type="transmembrane region" description="Helical" evidence="7">
    <location>
        <begin position="157"/>
        <end position="180"/>
    </location>
</feature>
<evidence type="ECO:0000259" key="8">
    <source>
        <dbReference type="PROSITE" id="PS50850"/>
    </source>
</evidence>
<feature type="transmembrane region" description="Helical" evidence="7">
    <location>
        <begin position="337"/>
        <end position="361"/>
    </location>
</feature>
<feature type="transmembrane region" description="Helical" evidence="7">
    <location>
        <begin position="192"/>
        <end position="213"/>
    </location>
</feature>
<feature type="transmembrane region" description="Helical" evidence="7">
    <location>
        <begin position="245"/>
        <end position="267"/>
    </location>
</feature>
<evidence type="ECO:0000313" key="10">
    <source>
        <dbReference type="Proteomes" id="UP000187344"/>
    </source>
</evidence>
<dbReference type="Gene3D" id="1.20.1250.20">
    <property type="entry name" value="MFS general substrate transporter like domains"/>
    <property type="match status" value="2"/>
</dbReference>
<feature type="transmembrane region" description="Helical" evidence="7">
    <location>
        <begin position="373"/>
        <end position="392"/>
    </location>
</feature>
<dbReference type="SUPFAM" id="SSF103473">
    <property type="entry name" value="MFS general substrate transporter"/>
    <property type="match status" value="1"/>
</dbReference>
<evidence type="ECO:0000256" key="3">
    <source>
        <dbReference type="ARBA" id="ARBA00022475"/>
    </source>
</evidence>
<keyword evidence="5 7" id="KW-1133">Transmembrane helix</keyword>
<evidence type="ECO:0000313" key="9">
    <source>
        <dbReference type="EMBL" id="OLY43113.1"/>
    </source>
</evidence>
<dbReference type="GO" id="GO:0022857">
    <property type="term" value="F:transmembrane transporter activity"/>
    <property type="evidence" value="ECO:0007669"/>
    <property type="project" value="InterPro"/>
</dbReference>
<dbReference type="Pfam" id="PF00083">
    <property type="entry name" value="Sugar_tr"/>
    <property type="match status" value="1"/>
</dbReference>
<comment type="caution">
    <text evidence="9">The sequence shown here is derived from an EMBL/GenBank/DDBJ whole genome shotgun (WGS) entry which is preliminary data.</text>
</comment>
<dbReference type="PROSITE" id="PS50850">
    <property type="entry name" value="MFS"/>
    <property type="match status" value="1"/>
</dbReference>
<dbReference type="EMBL" id="LXYT01000002">
    <property type="protein sequence ID" value="OLY43113.1"/>
    <property type="molecule type" value="Genomic_DNA"/>
</dbReference>
<accession>A0A1R0F814</accession>